<comment type="cofactor">
    <cofactor evidence="11">
        <name>[4Fe-4S] cluster</name>
        <dbReference type="ChEBI" id="CHEBI:49883"/>
    </cofactor>
    <text evidence="11">Binds 2 [4Fe-4S] clusters. One cluster is coordinated with 3 cysteines and an exchangeable S-adenosyl-L-methionine.</text>
</comment>
<evidence type="ECO:0000256" key="7">
    <source>
        <dbReference type="ARBA" id="ARBA00022723"/>
    </source>
</evidence>
<keyword evidence="6 11" id="KW-0819">tRNA processing</keyword>
<evidence type="ECO:0000259" key="12">
    <source>
        <dbReference type="PROSITE" id="PS50926"/>
    </source>
</evidence>
<dbReference type="SMART" id="SM00729">
    <property type="entry name" value="Elp3"/>
    <property type="match status" value="1"/>
</dbReference>
<dbReference type="InterPro" id="IPR005839">
    <property type="entry name" value="Methylthiotransferase"/>
</dbReference>
<dbReference type="NCBIfam" id="TIGR00089">
    <property type="entry name" value="MiaB/RimO family radical SAM methylthiotransferase"/>
    <property type="match status" value="1"/>
</dbReference>
<feature type="binding site" evidence="11">
    <location>
        <position position="175"/>
    </location>
    <ligand>
        <name>[4Fe-4S] cluster</name>
        <dbReference type="ChEBI" id="CHEBI:49883"/>
        <label>2</label>
        <note>4Fe-4S-S-AdoMet</note>
    </ligand>
</feature>
<keyword evidence="8 11" id="KW-0408">Iron</keyword>
<dbReference type="GO" id="GO:0005829">
    <property type="term" value="C:cytosol"/>
    <property type="evidence" value="ECO:0007669"/>
    <property type="project" value="TreeGrafter"/>
</dbReference>
<evidence type="ECO:0000256" key="4">
    <source>
        <dbReference type="ARBA" id="ARBA00022679"/>
    </source>
</evidence>
<dbReference type="SFLD" id="SFLDF00273">
    <property type="entry name" value="(dimethylallyl)adenosine_tRNA"/>
    <property type="match status" value="1"/>
</dbReference>
<evidence type="ECO:0000256" key="6">
    <source>
        <dbReference type="ARBA" id="ARBA00022694"/>
    </source>
</evidence>
<evidence type="ECO:0000256" key="9">
    <source>
        <dbReference type="ARBA" id="ARBA00023014"/>
    </source>
</evidence>
<evidence type="ECO:0000256" key="3">
    <source>
        <dbReference type="ARBA" id="ARBA00022490"/>
    </source>
</evidence>
<feature type="domain" description="MTTase N-terminal" evidence="13">
    <location>
        <begin position="13"/>
        <end position="131"/>
    </location>
</feature>
<dbReference type="FunFam" id="3.80.30.20:FF:000001">
    <property type="entry name" value="tRNA-2-methylthio-N(6)-dimethylallyladenosine synthase 2"/>
    <property type="match status" value="1"/>
</dbReference>
<keyword evidence="7 11" id="KW-0479">Metal-binding</keyword>
<dbReference type="InterPro" id="IPR006463">
    <property type="entry name" value="MiaB_methiolase"/>
</dbReference>
<keyword evidence="2 11" id="KW-0004">4Fe-4S</keyword>
<dbReference type="InterPro" id="IPR023404">
    <property type="entry name" value="rSAM_horseshoe"/>
</dbReference>
<dbReference type="EC" id="2.8.4.3" evidence="10 11"/>
<evidence type="ECO:0000256" key="2">
    <source>
        <dbReference type="ARBA" id="ARBA00022485"/>
    </source>
</evidence>
<dbReference type="GO" id="GO:0046872">
    <property type="term" value="F:metal ion binding"/>
    <property type="evidence" value="ECO:0007669"/>
    <property type="project" value="UniProtKB-KW"/>
</dbReference>
<dbReference type="InterPro" id="IPR038135">
    <property type="entry name" value="Methylthiotransferase_N_sf"/>
</dbReference>
<comment type="similarity">
    <text evidence="11">Belongs to the methylthiotransferase family. MiaB subfamily.</text>
</comment>
<dbReference type="PANTHER" id="PTHR43020:SF2">
    <property type="entry name" value="MITOCHONDRIAL TRNA METHYLTHIOTRANSFERASE CDK5RAP1"/>
    <property type="match status" value="1"/>
</dbReference>
<dbReference type="FunFam" id="3.40.50.12160:FF:000006">
    <property type="entry name" value="tRNA-2-methylthio-N(6)-dimethylallyladenosine synthase"/>
    <property type="match status" value="1"/>
</dbReference>
<dbReference type="InterPro" id="IPR007197">
    <property type="entry name" value="rSAM"/>
</dbReference>
<dbReference type="Gene3D" id="3.40.50.12160">
    <property type="entry name" value="Methylthiotransferase, N-terminal domain"/>
    <property type="match status" value="1"/>
</dbReference>
<dbReference type="InterPro" id="IPR006638">
    <property type="entry name" value="Elp3/MiaA/NifB-like_rSAM"/>
</dbReference>
<dbReference type="InterPro" id="IPR013848">
    <property type="entry name" value="Methylthiotransferase_N"/>
</dbReference>
<feature type="domain" description="TRAM" evidence="12">
    <location>
        <begin position="387"/>
        <end position="449"/>
    </location>
</feature>
<dbReference type="PROSITE" id="PS51449">
    <property type="entry name" value="MTTASE_N"/>
    <property type="match status" value="1"/>
</dbReference>
<evidence type="ECO:0000256" key="8">
    <source>
        <dbReference type="ARBA" id="ARBA00023004"/>
    </source>
</evidence>
<organism evidence="15 16">
    <name type="scientific">Tissierella creatinophila DSM 6911</name>
    <dbReference type="NCBI Taxonomy" id="1123403"/>
    <lineage>
        <taxon>Bacteria</taxon>
        <taxon>Bacillati</taxon>
        <taxon>Bacillota</taxon>
        <taxon>Tissierellia</taxon>
        <taxon>Tissierellales</taxon>
        <taxon>Tissierellaceae</taxon>
        <taxon>Tissierella</taxon>
    </lineage>
</organism>
<dbReference type="SFLD" id="SFLDG01061">
    <property type="entry name" value="methylthiotransferase"/>
    <property type="match status" value="1"/>
</dbReference>
<dbReference type="PROSITE" id="PS51918">
    <property type="entry name" value="RADICAL_SAM"/>
    <property type="match status" value="1"/>
</dbReference>
<comment type="function">
    <text evidence="1 11">Catalyzes the methylthiolation of N6-(dimethylallyl)adenosine (i(6)A), leading to the formation of 2-methylthio-N6-(dimethylallyl)adenosine (ms(2)i(6)A) at position 37 in tRNAs that read codons beginning with uridine.</text>
</comment>
<dbReference type="RefSeq" id="WP_075724065.1">
    <property type="nucleotide sequence ID" value="NZ_LTDM01000001.1"/>
</dbReference>
<sequence>MKQNNNNNTDKIKKYIVQTYGCQMNEHDSEKISWILEAMGYVLTDDIKECDLIIYNTCAVRKSAEDKVFGKLGELKQEKRKNPDLILAVCGCMMQRQEVVDIITSKYRQVDIIFGTNNIHKLPELVNTHLNTGKTIIDIVEDTKQINENIDANRKYDFKAFVNIMHGCNNFCTYCIVPFTRGREVSRAPQNILEEIKGLADNGCKEVTLLGQNVNSYGKTLEKKYSFPDLLRDINQIDGIERIRFMTSHPKDISDELIDSYGKLDKLCNHLHLPVQSGSNKVLNLMNRKYTKEDYLNVIDKIRKINPDISITTDIIVGFPGEKEEDFEETLNLVKKVKFDSAYTFLYSIREGTPAAKMEDQIPDKIKHNRFQKLLDVLHEIGLKENESLLNKEVSVLVEEISKNHEDTLSGRTSSGKLVHFKGSKRLIGNIVNVKVDNVNTFTLEGTVI</sequence>
<dbReference type="Pfam" id="PF00919">
    <property type="entry name" value="UPF0004"/>
    <property type="match status" value="1"/>
</dbReference>
<keyword evidence="5 11" id="KW-0949">S-adenosyl-L-methionine</keyword>
<feature type="binding site" evidence="11">
    <location>
        <position position="58"/>
    </location>
    <ligand>
        <name>[4Fe-4S] cluster</name>
        <dbReference type="ChEBI" id="CHEBI:49883"/>
        <label>1</label>
    </ligand>
</feature>
<dbReference type="PANTHER" id="PTHR43020">
    <property type="entry name" value="CDK5 REGULATORY SUBUNIT-ASSOCIATED PROTEIN 1"/>
    <property type="match status" value="1"/>
</dbReference>
<dbReference type="NCBIfam" id="TIGR01574">
    <property type="entry name" value="miaB-methiolase"/>
    <property type="match status" value="1"/>
</dbReference>
<comment type="subunit">
    <text evidence="11">Monomer.</text>
</comment>
<dbReference type="SUPFAM" id="SSF102114">
    <property type="entry name" value="Radical SAM enzymes"/>
    <property type="match status" value="1"/>
</dbReference>
<keyword evidence="16" id="KW-1185">Reference proteome</keyword>
<evidence type="ECO:0000313" key="15">
    <source>
        <dbReference type="EMBL" id="OLS03964.1"/>
    </source>
</evidence>
<evidence type="ECO:0000259" key="13">
    <source>
        <dbReference type="PROSITE" id="PS51449"/>
    </source>
</evidence>
<feature type="binding site" evidence="11">
    <location>
        <position position="22"/>
    </location>
    <ligand>
        <name>[4Fe-4S] cluster</name>
        <dbReference type="ChEBI" id="CHEBI:49883"/>
        <label>1</label>
    </ligand>
</feature>
<dbReference type="CDD" id="cd01335">
    <property type="entry name" value="Radical_SAM"/>
    <property type="match status" value="1"/>
</dbReference>
<dbReference type="Gene3D" id="3.80.30.20">
    <property type="entry name" value="tm_1862 like domain"/>
    <property type="match status" value="1"/>
</dbReference>
<dbReference type="OrthoDB" id="9805215at2"/>
<feature type="binding site" evidence="11">
    <location>
        <position position="172"/>
    </location>
    <ligand>
        <name>[4Fe-4S] cluster</name>
        <dbReference type="ChEBI" id="CHEBI:49883"/>
        <label>2</label>
        <note>4Fe-4S-S-AdoMet</note>
    </ligand>
</feature>
<evidence type="ECO:0000256" key="1">
    <source>
        <dbReference type="ARBA" id="ARBA00003234"/>
    </source>
</evidence>
<keyword evidence="3 11" id="KW-0963">Cytoplasm</keyword>
<protein>
    <recommendedName>
        <fullName evidence="10 11">tRNA-2-methylthio-N(6)-dimethylallyladenosine synthase</fullName>
        <ecNumber evidence="10 11">2.8.4.3</ecNumber>
    </recommendedName>
    <alternativeName>
        <fullName evidence="11">(Dimethylallyl)adenosine tRNA methylthiotransferase MiaB</fullName>
    </alternativeName>
    <alternativeName>
        <fullName evidence="11">tRNA-i(6)A37 methylthiotransferase</fullName>
    </alternativeName>
</protein>
<dbReference type="Proteomes" id="UP000186112">
    <property type="component" value="Unassembled WGS sequence"/>
</dbReference>
<dbReference type="PROSITE" id="PS50926">
    <property type="entry name" value="TRAM"/>
    <property type="match status" value="1"/>
</dbReference>
<dbReference type="SFLD" id="SFLDG01082">
    <property type="entry name" value="B12-binding_domain_containing"/>
    <property type="match status" value="1"/>
</dbReference>
<dbReference type="PROSITE" id="PS01278">
    <property type="entry name" value="MTTASE_RADICAL"/>
    <property type="match status" value="1"/>
</dbReference>
<evidence type="ECO:0000256" key="5">
    <source>
        <dbReference type="ARBA" id="ARBA00022691"/>
    </source>
</evidence>
<comment type="subcellular location">
    <subcellularLocation>
        <location evidence="11">Cytoplasm</location>
    </subcellularLocation>
</comment>
<gene>
    <name evidence="15" type="primary">miaB_1</name>
    <name evidence="11" type="synonym">miaB</name>
    <name evidence="15" type="ORF">TICRE_00910</name>
</gene>
<dbReference type="SFLD" id="SFLDS00029">
    <property type="entry name" value="Radical_SAM"/>
    <property type="match status" value="1"/>
</dbReference>
<dbReference type="Pfam" id="PF01938">
    <property type="entry name" value="TRAM"/>
    <property type="match status" value="1"/>
</dbReference>
<feature type="binding site" evidence="11">
    <location>
        <position position="92"/>
    </location>
    <ligand>
        <name>[4Fe-4S] cluster</name>
        <dbReference type="ChEBI" id="CHEBI:49883"/>
        <label>1</label>
    </ligand>
</feature>
<keyword evidence="4 11" id="KW-0808">Transferase</keyword>
<dbReference type="InterPro" id="IPR058240">
    <property type="entry name" value="rSAM_sf"/>
</dbReference>
<evidence type="ECO:0000313" key="16">
    <source>
        <dbReference type="Proteomes" id="UP000186112"/>
    </source>
</evidence>
<dbReference type="InterPro" id="IPR002792">
    <property type="entry name" value="TRAM_dom"/>
</dbReference>
<dbReference type="Pfam" id="PF04055">
    <property type="entry name" value="Radical_SAM"/>
    <property type="match status" value="1"/>
</dbReference>
<dbReference type="AlphaFoldDB" id="A0A1U7M9E5"/>
<dbReference type="GO" id="GO:0051539">
    <property type="term" value="F:4 iron, 4 sulfur cluster binding"/>
    <property type="evidence" value="ECO:0007669"/>
    <property type="project" value="UniProtKB-UniRule"/>
</dbReference>
<dbReference type="InterPro" id="IPR020612">
    <property type="entry name" value="Methylthiotransferase_CS"/>
</dbReference>
<keyword evidence="9 11" id="KW-0411">Iron-sulfur</keyword>
<evidence type="ECO:0000256" key="11">
    <source>
        <dbReference type="HAMAP-Rule" id="MF_01864"/>
    </source>
</evidence>
<name>A0A1U7M9E5_TISCR</name>
<accession>A0A1U7M9E5</accession>
<dbReference type="EMBL" id="LTDM01000001">
    <property type="protein sequence ID" value="OLS03964.1"/>
    <property type="molecule type" value="Genomic_DNA"/>
</dbReference>
<evidence type="ECO:0000256" key="10">
    <source>
        <dbReference type="ARBA" id="ARBA00033765"/>
    </source>
</evidence>
<comment type="catalytic activity">
    <reaction evidence="11">
        <text>N(6)-dimethylallyladenosine(37) in tRNA + (sulfur carrier)-SH + AH2 + 2 S-adenosyl-L-methionine = 2-methylsulfanyl-N(6)-dimethylallyladenosine(37) in tRNA + (sulfur carrier)-H + 5'-deoxyadenosine + L-methionine + A + S-adenosyl-L-homocysteine + 2 H(+)</text>
        <dbReference type="Rhea" id="RHEA:37067"/>
        <dbReference type="Rhea" id="RHEA-COMP:10375"/>
        <dbReference type="Rhea" id="RHEA-COMP:10376"/>
        <dbReference type="Rhea" id="RHEA-COMP:14737"/>
        <dbReference type="Rhea" id="RHEA-COMP:14739"/>
        <dbReference type="ChEBI" id="CHEBI:13193"/>
        <dbReference type="ChEBI" id="CHEBI:15378"/>
        <dbReference type="ChEBI" id="CHEBI:17319"/>
        <dbReference type="ChEBI" id="CHEBI:17499"/>
        <dbReference type="ChEBI" id="CHEBI:29917"/>
        <dbReference type="ChEBI" id="CHEBI:57844"/>
        <dbReference type="ChEBI" id="CHEBI:57856"/>
        <dbReference type="ChEBI" id="CHEBI:59789"/>
        <dbReference type="ChEBI" id="CHEBI:64428"/>
        <dbReference type="ChEBI" id="CHEBI:74415"/>
        <dbReference type="ChEBI" id="CHEBI:74417"/>
        <dbReference type="EC" id="2.8.4.3"/>
    </reaction>
</comment>
<feature type="domain" description="Radical SAM core" evidence="14">
    <location>
        <begin position="154"/>
        <end position="384"/>
    </location>
</feature>
<reference evidence="15 16" key="1">
    <citation type="submission" date="2016-02" db="EMBL/GenBank/DDBJ databases">
        <title>Genome sequence of Tissierella creatinophila DSM 6911.</title>
        <authorList>
            <person name="Poehlein A."/>
            <person name="Daniel R."/>
        </authorList>
    </citation>
    <scope>NUCLEOTIDE SEQUENCE [LARGE SCALE GENOMIC DNA]</scope>
    <source>
        <strain evidence="15 16">DSM 6911</strain>
    </source>
</reference>
<dbReference type="HAMAP" id="MF_01864">
    <property type="entry name" value="tRNA_metthiotr_MiaB"/>
    <property type="match status" value="1"/>
</dbReference>
<proteinExistence type="inferred from homology"/>
<evidence type="ECO:0000259" key="14">
    <source>
        <dbReference type="PROSITE" id="PS51918"/>
    </source>
</evidence>
<feature type="binding site" evidence="11">
    <location>
        <position position="168"/>
    </location>
    <ligand>
        <name>[4Fe-4S] cluster</name>
        <dbReference type="ChEBI" id="CHEBI:49883"/>
        <label>2</label>
        <note>4Fe-4S-S-AdoMet</note>
    </ligand>
</feature>
<dbReference type="GO" id="GO:0035597">
    <property type="term" value="F:tRNA-2-methylthio-N(6)-dimethylallyladenosine(37) synthase activity"/>
    <property type="evidence" value="ECO:0007669"/>
    <property type="project" value="UniProtKB-EC"/>
</dbReference>
<comment type="caution">
    <text evidence="15">The sequence shown here is derived from an EMBL/GenBank/DDBJ whole genome shotgun (WGS) entry which is preliminary data.</text>
</comment>